<dbReference type="GO" id="GO:0000725">
    <property type="term" value="P:recombinational repair"/>
    <property type="evidence" value="ECO:0007669"/>
    <property type="project" value="TreeGrafter"/>
</dbReference>
<keyword evidence="2 14" id="KW-0547">Nucleotide-binding</keyword>
<dbReference type="GO" id="GO:0005524">
    <property type="term" value="F:ATP binding"/>
    <property type="evidence" value="ECO:0007669"/>
    <property type="project" value="UniProtKB-UniRule"/>
</dbReference>
<evidence type="ECO:0000256" key="1">
    <source>
        <dbReference type="ARBA" id="ARBA00022722"/>
    </source>
</evidence>
<dbReference type="GeneID" id="82203921"/>
<evidence type="ECO:0000256" key="8">
    <source>
        <dbReference type="ARBA" id="ARBA00023125"/>
    </source>
</evidence>
<gene>
    <name evidence="18" type="ORF">BO222_12375</name>
</gene>
<evidence type="ECO:0000259" key="17">
    <source>
        <dbReference type="PROSITE" id="PS51217"/>
    </source>
</evidence>
<dbReference type="EC" id="5.6.2.4" evidence="12"/>
<evidence type="ECO:0000256" key="12">
    <source>
        <dbReference type="ARBA" id="ARBA00034808"/>
    </source>
</evidence>
<proteinExistence type="predicted"/>
<evidence type="ECO:0000256" key="9">
    <source>
        <dbReference type="ARBA" id="ARBA00023204"/>
    </source>
</evidence>
<sequence length="1091" mass="126093">MPVQLSEVQKRIVDERGKNILVSASAGSGKTTVLVERLIKQVIIDRIPVSDILAMTFTEDAAREMIIRLKQRLQMEDVNDSYIQNQLSLLETASISTIHGFCLNILQQFYYRLNLPYSMIQKVDNDILAQQARTRAYDRLLKNVNPSSYAALKIYMESCKKNENDLQLLILHLLEIAQSKPDPDAWLSMCTLGMEDEKVEKSFLDYFRLRILALREIFEQMRENVENLSFPKAQSKDEWSLLFEEKARCMNQCLKDIDDLNYPKFRRDFLNYISGTGKFTPTIAKQSFKNLCDDYKALQAVVAEHLFLEEDYQQAQQQIRPLQSTLVEMARTLKDYYQEEKRKMGFIDFSDMEQFAYQILSMEDIANEIREQYQVILVDEYQDTNDLQEAIISSIARKNNVFRVGDLKQSIYGFRQARPELMKGFMDHPDANSEVIYMDENYRSKDALIEFSNLFFKTLMNAPGCKPQFSDEDAAKTGSESQKSGVQKPVRFLFSQYAKSDSDDEESEEGTKSKGPNLVEARSLHKKNRFDWIAKDIQKKIEEGYSYRDIAILSRTSSNHQEIRDVLETWSIPSISRLKSGFYTNQAIQIILSALRILKNPNDDIALMAVLCSPIGKQRQSTVVKASLNRDESQSLYNALRFHPMMKFYDEMSTWKKLSLSAILRKLYAWNDFYYNFTTEQDKTNLDLLLEKASKAQSSMDLDEFLEQSSLESDFNKTGEAIPFGREDDVVKISTIHSSKGLQYKIVYLLSDDRDSDLGSNDPILIDSDLGLSFHSLNENCHALSPTKSRLAFQTRRFLEDQQEKMRLLYVAATRAEEELIFVDSIKALEDYEEPLSIRTLLNKKGFSGWLLNTAYENRNNPKFKLEYDEVDQIVQRPVAKSKKYFRKELAVYNKPVKAITSSTASGAKANRTWNPISFTSSANMERGTLFHELAARLSYPYLKEEFLGEAKKAGFNLDENDARQFLQLNHSAEFKKWMNGKHQFELPYSVNENGAYVHGFMDFVAFDQDTIHIVDFKTDSAFDMESLGRKYINQLSTYEQAMAQIYPDKKVRTYIYSFHLSELGELQPQKNLPSQTKEDSKKSAPSKRKA</sequence>
<keyword evidence="8" id="KW-0238">DNA-binding</keyword>
<keyword evidence="6" id="KW-0269">Exonuclease</keyword>
<dbReference type="CDD" id="cd17932">
    <property type="entry name" value="DEXQc_UvrD"/>
    <property type="match status" value="1"/>
</dbReference>
<protein>
    <recommendedName>
        <fullName evidence="12">DNA 3'-5' helicase</fullName>
        <ecNumber evidence="12">5.6.2.4</ecNumber>
    </recommendedName>
</protein>
<dbReference type="Gene3D" id="3.40.50.300">
    <property type="entry name" value="P-loop containing nucleotide triphosphate hydrolases"/>
    <property type="match status" value="4"/>
</dbReference>
<dbReference type="InterPro" id="IPR000212">
    <property type="entry name" value="DNA_helicase_UvrD/REP"/>
</dbReference>
<comment type="catalytic activity">
    <reaction evidence="13">
        <text>ATP + H2O = ADP + phosphate + H(+)</text>
        <dbReference type="Rhea" id="RHEA:13065"/>
        <dbReference type="ChEBI" id="CHEBI:15377"/>
        <dbReference type="ChEBI" id="CHEBI:15378"/>
        <dbReference type="ChEBI" id="CHEBI:30616"/>
        <dbReference type="ChEBI" id="CHEBI:43474"/>
        <dbReference type="ChEBI" id="CHEBI:456216"/>
        <dbReference type="EC" id="5.6.2.4"/>
    </reaction>
</comment>
<feature type="domain" description="UvrD-like helicase ATP-binding" evidence="16">
    <location>
        <begin position="3"/>
        <end position="445"/>
    </location>
</feature>
<dbReference type="OrthoDB" id="9810135at2"/>
<evidence type="ECO:0000313" key="18">
    <source>
        <dbReference type="EMBL" id="OLU36511.1"/>
    </source>
</evidence>
<keyword evidence="1" id="KW-0540">Nuclease</keyword>
<keyword evidence="4 14" id="KW-0378">Hydrolase</keyword>
<dbReference type="InterPro" id="IPR027417">
    <property type="entry name" value="P-loop_NTPase"/>
</dbReference>
<dbReference type="PANTHER" id="PTHR11070">
    <property type="entry name" value="UVRD / RECB / PCRA DNA HELICASE FAMILY MEMBER"/>
    <property type="match status" value="1"/>
</dbReference>
<dbReference type="GO" id="GO:0004527">
    <property type="term" value="F:exonuclease activity"/>
    <property type="evidence" value="ECO:0007669"/>
    <property type="project" value="UniProtKB-KW"/>
</dbReference>
<evidence type="ECO:0000256" key="10">
    <source>
        <dbReference type="ARBA" id="ARBA00023235"/>
    </source>
</evidence>
<dbReference type="Proteomes" id="UP000186341">
    <property type="component" value="Unassembled WGS sequence"/>
</dbReference>
<evidence type="ECO:0000256" key="4">
    <source>
        <dbReference type="ARBA" id="ARBA00022801"/>
    </source>
</evidence>
<keyword evidence="7 14" id="KW-0067">ATP-binding</keyword>
<dbReference type="PROSITE" id="PS51217">
    <property type="entry name" value="UVRD_HELICASE_CTER"/>
    <property type="match status" value="1"/>
</dbReference>
<dbReference type="GO" id="GO:0005829">
    <property type="term" value="C:cytosol"/>
    <property type="evidence" value="ECO:0007669"/>
    <property type="project" value="TreeGrafter"/>
</dbReference>
<evidence type="ECO:0000259" key="16">
    <source>
        <dbReference type="PROSITE" id="PS51198"/>
    </source>
</evidence>
<evidence type="ECO:0000256" key="3">
    <source>
        <dbReference type="ARBA" id="ARBA00022763"/>
    </source>
</evidence>
<keyword evidence="10" id="KW-0413">Isomerase</keyword>
<feature type="binding site" evidence="14">
    <location>
        <begin position="24"/>
        <end position="31"/>
    </location>
    <ligand>
        <name>ATP</name>
        <dbReference type="ChEBI" id="CHEBI:30616"/>
    </ligand>
</feature>
<dbReference type="PANTHER" id="PTHR11070:SF48">
    <property type="entry name" value="ATP-DEPENDENT HELICASE_NUCLEASE SUBUNIT A"/>
    <property type="match status" value="1"/>
</dbReference>
<dbReference type="SUPFAM" id="SSF52540">
    <property type="entry name" value="P-loop containing nucleoside triphosphate hydrolases"/>
    <property type="match status" value="1"/>
</dbReference>
<dbReference type="InterPro" id="IPR014016">
    <property type="entry name" value="UvrD-like_ATP-bd"/>
</dbReference>
<evidence type="ECO:0000256" key="2">
    <source>
        <dbReference type="ARBA" id="ARBA00022741"/>
    </source>
</evidence>
<evidence type="ECO:0000256" key="11">
    <source>
        <dbReference type="ARBA" id="ARBA00034617"/>
    </source>
</evidence>
<evidence type="ECO:0000256" key="14">
    <source>
        <dbReference type="PROSITE-ProRule" id="PRU00560"/>
    </source>
</evidence>
<dbReference type="InterPro" id="IPR011604">
    <property type="entry name" value="PDDEXK-like_dom_sf"/>
</dbReference>
<reference evidence="18 19" key="1">
    <citation type="submission" date="2016-11" db="EMBL/GenBank/DDBJ databases">
        <title>Description of two novel members of the family Erysipelotrichaceae: Ileibacterium lipovorans gen. nov., sp. nov. and Dubosiella newyorkensis, gen. nov., sp. nov.</title>
        <authorList>
            <person name="Cox L.M."/>
            <person name="Sohn J."/>
            <person name="Tyrrell K.L."/>
            <person name="Citron D.M."/>
            <person name="Lawson P.A."/>
            <person name="Patel N.B."/>
            <person name="Iizumi T."/>
            <person name="Perez-Perez G.I."/>
            <person name="Goldstein E.J."/>
            <person name="Blaser M.J."/>
        </authorList>
    </citation>
    <scope>NUCLEOTIDE SEQUENCE [LARGE SCALE GENOMIC DNA]</scope>
    <source>
        <strain evidence="18 19">NYU-BL-A3</strain>
    </source>
</reference>
<comment type="caution">
    <text evidence="18">The sequence shown here is derived from an EMBL/GenBank/DDBJ whole genome shotgun (WGS) entry which is preliminary data.</text>
</comment>
<name>A0A1U7NCT6_9FIRM</name>
<dbReference type="Pfam" id="PF12705">
    <property type="entry name" value="PDDEXK_1"/>
    <property type="match status" value="1"/>
</dbReference>
<dbReference type="InterPro" id="IPR011335">
    <property type="entry name" value="Restrct_endonuc-II-like"/>
</dbReference>
<keyword evidence="3" id="KW-0227">DNA damage</keyword>
<evidence type="ECO:0000256" key="13">
    <source>
        <dbReference type="ARBA" id="ARBA00048988"/>
    </source>
</evidence>
<organism evidence="18 19">
    <name type="scientific">Ileibacterium valens</name>
    <dbReference type="NCBI Taxonomy" id="1862668"/>
    <lineage>
        <taxon>Bacteria</taxon>
        <taxon>Bacillati</taxon>
        <taxon>Bacillota</taxon>
        <taxon>Erysipelotrichia</taxon>
        <taxon>Erysipelotrichales</taxon>
        <taxon>Erysipelotrichaceae</taxon>
        <taxon>Ileibacterium</taxon>
    </lineage>
</organism>
<evidence type="ECO:0000313" key="19">
    <source>
        <dbReference type="Proteomes" id="UP000186341"/>
    </source>
</evidence>
<comment type="catalytic activity">
    <reaction evidence="11">
        <text>Couples ATP hydrolysis with the unwinding of duplex DNA by translocating in the 3'-5' direction.</text>
        <dbReference type="EC" id="5.6.2.4"/>
    </reaction>
</comment>
<keyword evidence="9" id="KW-0234">DNA repair</keyword>
<evidence type="ECO:0000256" key="15">
    <source>
        <dbReference type="SAM" id="MobiDB-lite"/>
    </source>
</evidence>
<keyword evidence="5 14" id="KW-0347">Helicase</keyword>
<dbReference type="GO" id="GO:0003677">
    <property type="term" value="F:DNA binding"/>
    <property type="evidence" value="ECO:0007669"/>
    <property type="project" value="UniProtKB-KW"/>
</dbReference>
<dbReference type="RefSeq" id="WP_075821065.1">
    <property type="nucleotide sequence ID" value="NZ_CAPNHH010000013.1"/>
</dbReference>
<dbReference type="SUPFAM" id="SSF52980">
    <property type="entry name" value="Restriction endonuclease-like"/>
    <property type="match status" value="1"/>
</dbReference>
<dbReference type="GO" id="GO:0033202">
    <property type="term" value="C:DNA helicase complex"/>
    <property type="evidence" value="ECO:0007669"/>
    <property type="project" value="TreeGrafter"/>
</dbReference>
<dbReference type="GO" id="GO:0016887">
    <property type="term" value="F:ATP hydrolysis activity"/>
    <property type="evidence" value="ECO:0007669"/>
    <property type="project" value="RHEA"/>
</dbReference>
<evidence type="ECO:0000256" key="5">
    <source>
        <dbReference type="ARBA" id="ARBA00022806"/>
    </source>
</evidence>
<accession>A0A1U7NCT6</accession>
<dbReference type="InterPro" id="IPR038726">
    <property type="entry name" value="PDDEXK_AddAB-type"/>
</dbReference>
<keyword evidence="19" id="KW-1185">Reference proteome</keyword>
<feature type="region of interest" description="Disordered" evidence="15">
    <location>
        <begin position="1068"/>
        <end position="1091"/>
    </location>
</feature>
<feature type="domain" description="UvrD-like helicase C-terminal" evidence="17">
    <location>
        <begin position="487"/>
        <end position="741"/>
    </location>
</feature>
<dbReference type="EMBL" id="MPJW01000271">
    <property type="protein sequence ID" value="OLU36511.1"/>
    <property type="molecule type" value="Genomic_DNA"/>
</dbReference>
<dbReference type="GO" id="GO:0043138">
    <property type="term" value="F:3'-5' DNA helicase activity"/>
    <property type="evidence" value="ECO:0007669"/>
    <property type="project" value="UniProtKB-EC"/>
</dbReference>
<dbReference type="PROSITE" id="PS51198">
    <property type="entry name" value="UVRD_HELICASE_ATP_BIND"/>
    <property type="match status" value="1"/>
</dbReference>
<evidence type="ECO:0000256" key="6">
    <source>
        <dbReference type="ARBA" id="ARBA00022839"/>
    </source>
</evidence>
<dbReference type="InterPro" id="IPR014017">
    <property type="entry name" value="DNA_helicase_UvrD-like_C"/>
</dbReference>
<dbReference type="AlphaFoldDB" id="A0A1U7NCT6"/>
<dbReference type="Gene3D" id="3.90.320.10">
    <property type="match status" value="1"/>
</dbReference>
<dbReference type="Pfam" id="PF13361">
    <property type="entry name" value="UvrD_C"/>
    <property type="match status" value="1"/>
</dbReference>
<evidence type="ECO:0000256" key="7">
    <source>
        <dbReference type="ARBA" id="ARBA00022840"/>
    </source>
</evidence>
<dbReference type="Pfam" id="PF00580">
    <property type="entry name" value="UvrD-helicase"/>
    <property type="match status" value="1"/>
</dbReference>